<feature type="signal peptide" evidence="1">
    <location>
        <begin position="1"/>
        <end position="20"/>
    </location>
</feature>
<sequence length="122" mass="13250">MQLVSVVLFSWTALLFGVLGDDPKKLLFKCNDLTAQQGQDKTAGLCGVNIKDTHGVTQIKLIAMATNTNTDKGAPPIYTCFGTNAENNYCCKTEIKINNNQPVTLSYDDGTSKKCVRKTATN</sequence>
<reference evidence="2 3" key="1">
    <citation type="submission" date="2019-05" db="EMBL/GenBank/DDBJ databases">
        <title>Emergence of the Ug99 lineage of the wheat stem rust pathogen through somatic hybridization.</title>
        <authorList>
            <person name="Li F."/>
            <person name="Upadhyaya N.M."/>
            <person name="Sperschneider J."/>
            <person name="Matny O."/>
            <person name="Nguyen-Phuc H."/>
            <person name="Mago R."/>
            <person name="Raley C."/>
            <person name="Miller M.E."/>
            <person name="Silverstein K.A.T."/>
            <person name="Henningsen E."/>
            <person name="Hirsch C.D."/>
            <person name="Visser B."/>
            <person name="Pretorius Z.A."/>
            <person name="Steffenson B.J."/>
            <person name="Schwessinger B."/>
            <person name="Dodds P.N."/>
            <person name="Figueroa M."/>
        </authorList>
    </citation>
    <scope>NUCLEOTIDE SEQUENCE [LARGE SCALE GENOMIC DNA]</scope>
    <source>
        <strain evidence="2 3">Ug99</strain>
    </source>
</reference>
<evidence type="ECO:0000256" key="1">
    <source>
        <dbReference type="SAM" id="SignalP"/>
    </source>
</evidence>
<dbReference type="AlphaFoldDB" id="A0A5B0NVN6"/>
<accession>A0A5B0NVN6</accession>
<dbReference type="Proteomes" id="UP000325313">
    <property type="component" value="Unassembled WGS sequence"/>
</dbReference>
<dbReference type="EMBL" id="VDEP01000380">
    <property type="protein sequence ID" value="KAA1091919.1"/>
    <property type="molecule type" value="Genomic_DNA"/>
</dbReference>
<evidence type="ECO:0000313" key="3">
    <source>
        <dbReference type="Proteomes" id="UP000325313"/>
    </source>
</evidence>
<proteinExistence type="predicted"/>
<protein>
    <submittedName>
        <fullName evidence="2">Uncharacterized protein</fullName>
    </submittedName>
</protein>
<name>A0A5B0NVN6_PUCGR</name>
<feature type="chain" id="PRO_5023073898" evidence="1">
    <location>
        <begin position="21"/>
        <end position="122"/>
    </location>
</feature>
<comment type="caution">
    <text evidence="2">The sequence shown here is derived from an EMBL/GenBank/DDBJ whole genome shotgun (WGS) entry which is preliminary data.</text>
</comment>
<gene>
    <name evidence="2" type="ORF">PGTUg99_012940</name>
</gene>
<organism evidence="2 3">
    <name type="scientific">Puccinia graminis f. sp. tritici</name>
    <dbReference type="NCBI Taxonomy" id="56615"/>
    <lineage>
        <taxon>Eukaryota</taxon>
        <taxon>Fungi</taxon>
        <taxon>Dikarya</taxon>
        <taxon>Basidiomycota</taxon>
        <taxon>Pucciniomycotina</taxon>
        <taxon>Pucciniomycetes</taxon>
        <taxon>Pucciniales</taxon>
        <taxon>Pucciniaceae</taxon>
        <taxon>Puccinia</taxon>
    </lineage>
</organism>
<keyword evidence="1" id="KW-0732">Signal</keyword>
<evidence type="ECO:0000313" key="2">
    <source>
        <dbReference type="EMBL" id="KAA1091919.1"/>
    </source>
</evidence>